<feature type="transmembrane region" description="Helical" evidence="7">
    <location>
        <begin position="168"/>
        <end position="185"/>
    </location>
</feature>
<dbReference type="Pfam" id="PF00953">
    <property type="entry name" value="Glycos_transf_4"/>
    <property type="match status" value="1"/>
</dbReference>
<protein>
    <recommendedName>
        <fullName evidence="7 8">Phospho-N-acetylmuramoyl-pentapeptide-transferase</fullName>
        <ecNumber evidence="7 8">2.7.8.13</ecNumber>
    </recommendedName>
    <alternativeName>
        <fullName evidence="7">UDP-MurNAc-pentapeptide phosphotransferase</fullName>
    </alternativeName>
</protein>
<dbReference type="GO" id="GO:0046872">
    <property type="term" value="F:metal ion binding"/>
    <property type="evidence" value="ECO:0007669"/>
    <property type="project" value="UniProtKB-KW"/>
</dbReference>
<keyword evidence="4 7" id="KW-0812">Transmembrane</keyword>
<keyword evidence="7 9" id="KW-0479">Metal-binding</keyword>
<dbReference type="InterPro" id="IPR018480">
    <property type="entry name" value="PNAcMuramoyl-5peptid_Trfase_CS"/>
</dbReference>
<organism evidence="10 11">
    <name type="scientific">Bacillus cereus</name>
    <dbReference type="NCBI Taxonomy" id="1396"/>
    <lineage>
        <taxon>Bacteria</taxon>
        <taxon>Bacillati</taxon>
        <taxon>Bacillota</taxon>
        <taxon>Bacilli</taxon>
        <taxon>Bacillales</taxon>
        <taxon>Bacillaceae</taxon>
        <taxon>Bacillus</taxon>
        <taxon>Bacillus cereus group</taxon>
    </lineage>
</organism>
<evidence type="ECO:0000256" key="3">
    <source>
        <dbReference type="ARBA" id="ARBA00022679"/>
    </source>
</evidence>
<keyword evidence="7" id="KW-0131">Cell cycle</keyword>
<dbReference type="UniPathway" id="UPA00219"/>
<evidence type="ECO:0000313" key="11">
    <source>
        <dbReference type="Proteomes" id="UP000076482"/>
    </source>
</evidence>
<dbReference type="GO" id="GO:0005886">
    <property type="term" value="C:plasma membrane"/>
    <property type="evidence" value="ECO:0007669"/>
    <property type="project" value="UniProtKB-SubCell"/>
</dbReference>
<evidence type="ECO:0000256" key="8">
    <source>
        <dbReference type="NCBIfam" id="TIGR00445"/>
    </source>
</evidence>
<dbReference type="InterPro" id="IPR003524">
    <property type="entry name" value="PNAcMuramoyl-5peptid_Trfase"/>
</dbReference>
<reference evidence="10 11" key="1">
    <citation type="submission" date="2015-09" db="EMBL/GenBank/DDBJ databases">
        <title>Bacillus cereus food isolates.</title>
        <authorList>
            <person name="Boekhorst J."/>
        </authorList>
    </citation>
    <scope>NUCLEOTIDE SEQUENCE [LARGE SCALE GENOMIC DNA]</scope>
    <source>
        <strain evidence="10 11">B4088</strain>
    </source>
</reference>
<evidence type="ECO:0000256" key="5">
    <source>
        <dbReference type="ARBA" id="ARBA00022989"/>
    </source>
</evidence>
<comment type="function">
    <text evidence="7">Catalyzes the initial step of the lipid cycle reactions in the biosynthesis of the cell wall peptidoglycan: transfers peptidoglycan precursor phospho-MurNAc-pentapeptide from UDP-MurNAc-pentapeptide onto the lipid carrier undecaprenyl phosphate, yielding undecaprenyl-pyrophosphoryl-MurNAc-pentapeptide, known as lipid I.</text>
</comment>
<feature type="transmembrane region" description="Helical" evidence="7">
    <location>
        <begin position="242"/>
        <end position="264"/>
    </location>
</feature>
<gene>
    <name evidence="7" type="primary">mraY</name>
    <name evidence="10" type="ORF">B4088_0460</name>
</gene>
<dbReference type="PATRIC" id="fig|1396.535.peg.4211"/>
<evidence type="ECO:0000256" key="6">
    <source>
        <dbReference type="ARBA" id="ARBA00023136"/>
    </source>
</evidence>
<keyword evidence="7" id="KW-0133">Cell shape</keyword>
<dbReference type="AlphaFoldDB" id="A0A162PHC4"/>
<feature type="transmembrane region" description="Helical" evidence="7">
    <location>
        <begin position="6"/>
        <end position="23"/>
    </location>
</feature>
<keyword evidence="7" id="KW-1003">Cell membrane</keyword>
<evidence type="ECO:0000256" key="4">
    <source>
        <dbReference type="ARBA" id="ARBA00022692"/>
    </source>
</evidence>
<comment type="caution">
    <text evidence="10">The sequence shown here is derived from an EMBL/GenBank/DDBJ whole genome shotgun (WGS) entry which is preliminary data.</text>
</comment>
<dbReference type="RefSeq" id="WP_063259685.1">
    <property type="nucleotide sequence ID" value="NZ_LJKE01000015.1"/>
</dbReference>
<keyword evidence="3 7" id="KW-0808">Transferase</keyword>
<feature type="transmembrane region" description="Helical" evidence="7">
    <location>
        <begin position="191"/>
        <end position="209"/>
    </location>
</feature>
<keyword evidence="7 9" id="KW-0460">Magnesium</keyword>
<comment type="catalytic activity">
    <reaction evidence="7">
        <text>UDP-N-acetyl-alpha-D-muramoyl-L-alanyl-gamma-D-glutamyl-meso-2,6-diaminopimeloyl-D-alanyl-D-alanine + di-trans,octa-cis-undecaprenyl phosphate = di-trans,octa-cis-undecaprenyl diphospho-N-acetyl-alpha-D-muramoyl-L-alanyl-D-glutamyl-meso-2,6-diaminopimeloyl-D-alanyl-D-alanine + UMP</text>
        <dbReference type="Rhea" id="RHEA:28386"/>
        <dbReference type="ChEBI" id="CHEBI:57865"/>
        <dbReference type="ChEBI" id="CHEBI:60392"/>
        <dbReference type="ChEBI" id="CHEBI:61386"/>
        <dbReference type="ChEBI" id="CHEBI:61387"/>
        <dbReference type="EC" id="2.7.8.13"/>
    </reaction>
</comment>
<dbReference type="PANTHER" id="PTHR22926">
    <property type="entry name" value="PHOSPHO-N-ACETYLMURAMOYL-PENTAPEPTIDE-TRANSFERASE"/>
    <property type="match status" value="1"/>
</dbReference>
<dbReference type="HAMAP" id="MF_00038">
    <property type="entry name" value="MraY"/>
    <property type="match status" value="1"/>
</dbReference>
<name>A0A162PHC4_BACCE</name>
<feature type="binding site" evidence="9">
    <location>
        <position position="160"/>
    </location>
    <ligand>
        <name>Mg(2+)</name>
        <dbReference type="ChEBI" id="CHEBI:18420"/>
    </ligand>
</feature>
<dbReference type="GO" id="GO:0051992">
    <property type="term" value="F:UDP-N-acetylmuramoyl-L-alanyl-D-glutamyl-meso-2,6-diaminopimelyl-D-alanyl-D-alanine:undecaprenyl-phosphate transferase activity"/>
    <property type="evidence" value="ECO:0007669"/>
    <property type="project" value="RHEA"/>
</dbReference>
<keyword evidence="7" id="KW-0132">Cell division</keyword>
<dbReference type="PROSITE" id="PS01348">
    <property type="entry name" value="MRAY_2"/>
    <property type="match status" value="1"/>
</dbReference>
<dbReference type="Proteomes" id="UP000076482">
    <property type="component" value="Unassembled WGS sequence"/>
</dbReference>
<comment type="similarity">
    <text evidence="2 7">Belongs to the glycosyltransferase 4 family. MraY subfamily.</text>
</comment>
<dbReference type="GO" id="GO:0051301">
    <property type="term" value="P:cell division"/>
    <property type="evidence" value="ECO:0007669"/>
    <property type="project" value="UniProtKB-KW"/>
</dbReference>
<evidence type="ECO:0000256" key="7">
    <source>
        <dbReference type="HAMAP-Rule" id="MF_00038"/>
    </source>
</evidence>
<keyword evidence="5 7" id="KW-1133">Transmembrane helix</keyword>
<comment type="cofactor">
    <cofactor evidence="7 9">
        <name>Mg(2+)</name>
        <dbReference type="ChEBI" id="CHEBI:18420"/>
    </cofactor>
</comment>
<feature type="transmembrane region" description="Helical" evidence="7">
    <location>
        <begin position="108"/>
        <end position="127"/>
    </location>
</feature>
<feature type="transmembrane region" description="Helical" evidence="7">
    <location>
        <begin position="70"/>
        <end position="88"/>
    </location>
</feature>
<keyword evidence="7" id="KW-0573">Peptidoglycan synthesis</keyword>
<feature type="transmembrane region" description="Helical" evidence="7">
    <location>
        <begin position="142"/>
        <end position="161"/>
    </location>
</feature>
<feature type="transmembrane region" description="Helical" evidence="7">
    <location>
        <begin position="44"/>
        <end position="64"/>
    </location>
</feature>
<evidence type="ECO:0000256" key="2">
    <source>
        <dbReference type="ARBA" id="ARBA00005583"/>
    </source>
</evidence>
<dbReference type="PANTHER" id="PTHR22926:SF5">
    <property type="entry name" value="PHOSPHO-N-ACETYLMURAMOYL-PENTAPEPTIDE-TRANSFERASE HOMOLOG"/>
    <property type="match status" value="1"/>
</dbReference>
<keyword evidence="7" id="KW-0961">Cell wall biogenesis/degradation</keyword>
<dbReference type="CDD" id="cd06852">
    <property type="entry name" value="GT_MraY"/>
    <property type="match status" value="1"/>
</dbReference>
<dbReference type="EC" id="2.7.8.13" evidence="7 8"/>
<feature type="transmembrane region" description="Helical" evidence="7">
    <location>
        <begin position="291"/>
        <end position="311"/>
    </location>
</feature>
<accession>A0A162PHC4</accession>
<dbReference type="GO" id="GO:0008360">
    <property type="term" value="P:regulation of cell shape"/>
    <property type="evidence" value="ECO:0007669"/>
    <property type="project" value="UniProtKB-KW"/>
</dbReference>
<evidence type="ECO:0000313" key="10">
    <source>
        <dbReference type="EMBL" id="KZD71999.1"/>
    </source>
</evidence>
<feature type="binding site" evidence="9">
    <location>
        <position position="220"/>
    </location>
    <ligand>
        <name>Mg(2+)</name>
        <dbReference type="ChEBI" id="CHEBI:18420"/>
    </ligand>
</feature>
<dbReference type="GO" id="GO:0008963">
    <property type="term" value="F:phospho-N-acetylmuramoyl-pentapeptide-transferase activity"/>
    <property type="evidence" value="ECO:0007669"/>
    <property type="project" value="UniProtKB-UniRule"/>
</dbReference>
<dbReference type="EMBL" id="LJKE01000015">
    <property type="protein sequence ID" value="KZD71999.1"/>
    <property type="molecule type" value="Genomic_DNA"/>
</dbReference>
<dbReference type="InterPro" id="IPR000715">
    <property type="entry name" value="Glycosyl_transferase_4"/>
</dbReference>
<sequence>MLLYTAYAFLFMIFFLPFGIKLIKSLQFKQTVRAEGPKSHAHKTGTPTMGGFWFLVPLVGFLFFSEHLTATTRFIVLAGLFYGLIGFADDFIKVIRKRNLGLTSKQKLLCQLVAGAVLYTYMIPLNLSTNIEILSMSLDLKWAYPAFVVLLFVATSNASNLTDGLDGLLSGISIPIFFTFALIGLEIQDTSLSFLACLWIGVLAGFLVFNFHPAKVFMGDVGSLAIGGTVAAFAIATKTELLLVLIGGVFVIETLSVILQVLYFKQTSKRLFKMTPIHHSFEMSGWNEKQIALSFWLTSILFASIGFLIFIT</sequence>
<feature type="transmembrane region" description="Helical" evidence="7">
    <location>
        <begin position="216"/>
        <end position="236"/>
    </location>
</feature>
<proteinExistence type="inferred from homology"/>
<dbReference type="NCBIfam" id="TIGR00445">
    <property type="entry name" value="mraY"/>
    <property type="match status" value="1"/>
</dbReference>
<evidence type="ECO:0000256" key="1">
    <source>
        <dbReference type="ARBA" id="ARBA00004141"/>
    </source>
</evidence>
<comment type="subcellular location">
    <subcellularLocation>
        <location evidence="7">Cell membrane</location>
        <topology evidence="7">Multi-pass membrane protein</topology>
    </subcellularLocation>
    <subcellularLocation>
        <location evidence="1">Membrane</location>
        <topology evidence="1">Multi-pass membrane protein</topology>
    </subcellularLocation>
</comment>
<dbReference type="GO" id="GO:0071555">
    <property type="term" value="P:cell wall organization"/>
    <property type="evidence" value="ECO:0007669"/>
    <property type="project" value="UniProtKB-KW"/>
</dbReference>
<comment type="pathway">
    <text evidence="7">Cell wall biogenesis; peptidoglycan biosynthesis.</text>
</comment>
<keyword evidence="6 7" id="KW-0472">Membrane</keyword>
<dbReference type="GO" id="GO:0009252">
    <property type="term" value="P:peptidoglycan biosynthetic process"/>
    <property type="evidence" value="ECO:0007669"/>
    <property type="project" value="UniProtKB-UniRule"/>
</dbReference>
<evidence type="ECO:0000256" key="9">
    <source>
        <dbReference type="PIRSR" id="PIRSR600715-1"/>
    </source>
</evidence>